<reference evidence="2 3" key="1">
    <citation type="journal article" date="2019" name="Commun. Biol.">
        <title>The bagworm genome reveals a unique fibroin gene that provides high tensile strength.</title>
        <authorList>
            <person name="Kono N."/>
            <person name="Nakamura H."/>
            <person name="Ohtoshi R."/>
            <person name="Tomita M."/>
            <person name="Numata K."/>
            <person name="Arakawa K."/>
        </authorList>
    </citation>
    <scope>NUCLEOTIDE SEQUENCE [LARGE SCALE GENOMIC DNA]</scope>
</reference>
<comment type="caution">
    <text evidence="2">The sequence shown here is derived from an EMBL/GenBank/DDBJ whole genome shotgun (WGS) entry which is preliminary data.</text>
</comment>
<gene>
    <name evidence="2" type="ORF">EVAR_82896_1</name>
</gene>
<evidence type="ECO:0000256" key="1">
    <source>
        <dbReference type="SAM" id="MobiDB-lite"/>
    </source>
</evidence>
<keyword evidence="3" id="KW-1185">Reference proteome</keyword>
<evidence type="ECO:0000313" key="3">
    <source>
        <dbReference type="Proteomes" id="UP000299102"/>
    </source>
</evidence>
<evidence type="ECO:0000313" key="2">
    <source>
        <dbReference type="EMBL" id="GBP75226.1"/>
    </source>
</evidence>
<dbReference type="Proteomes" id="UP000299102">
    <property type="component" value="Unassembled WGS sequence"/>
</dbReference>
<organism evidence="2 3">
    <name type="scientific">Eumeta variegata</name>
    <name type="common">Bagworm moth</name>
    <name type="synonym">Eumeta japonica</name>
    <dbReference type="NCBI Taxonomy" id="151549"/>
    <lineage>
        <taxon>Eukaryota</taxon>
        <taxon>Metazoa</taxon>
        <taxon>Ecdysozoa</taxon>
        <taxon>Arthropoda</taxon>
        <taxon>Hexapoda</taxon>
        <taxon>Insecta</taxon>
        <taxon>Pterygota</taxon>
        <taxon>Neoptera</taxon>
        <taxon>Endopterygota</taxon>
        <taxon>Lepidoptera</taxon>
        <taxon>Glossata</taxon>
        <taxon>Ditrysia</taxon>
        <taxon>Tineoidea</taxon>
        <taxon>Psychidae</taxon>
        <taxon>Oiketicinae</taxon>
        <taxon>Eumeta</taxon>
    </lineage>
</organism>
<protein>
    <submittedName>
        <fullName evidence="2">Uncharacterized protein</fullName>
    </submittedName>
</protein>
<sequence>MSKEATRAPPARKCGTGNAEDYSTPPLTHGMRLFAKGQLYFYCQRDLSEKRIQPPRVKSHRICNDAA</sequence>
<dbReference type="AlphaFoldDB" id="A0A4C1YGE3"/>
<dbReference type="EMBL" id="BGZK01001240">
    <property type="protein sequence ID" value="GBP75226.1"/>
    <property type="molecule type" value="Genomic_DNA"/>
</dbReference>
<name>A0A4C1YGE3_EUMVA</name>
<feature type="region of interest" description="Disordered" evidence="1">
    <location>
        <begin position="1"/>
        <end position="27"/>
    </location>
</feature>
<accession>A0A4C1YGE3</accession>
<proteinExistence type="predicted"/>